<dbReference type="InterPro" id="IPR011037">
    <property type="entry name" value="Pyrv_Knase-like_insert_dom_sf"/>
</dbReference>
<dbReference type="NCBIfam" id="TIGR01064">
    <property type="entry name" value="pyruv_kin"/>
    <property type="match status" value="1"/>
</dbReference>
<comment type="similarity">
    <text evidence="5 17">Belongs to the pyruvate kinase family.</text>
</comment>
<sequence>MQVPLPQAERFGFPVHPQPLVRSPENDRRTKIVATVGPATLHPPVLRNLIEAGATTLRLNFSHGTHEDHQKAIRLIRQTAFELDQPVGILQDLQGPKIRLGRFETGSVVVEKGDRFILTSRKIPCTQQRGYVSYAKLAQEITPGALILIDDGKVEMAVESVDLEQEELHCRVVVGGTLSNNKGVNFPNTTLSISALTAKDREDLMFGLDQGVDWVALSFVCNPHDILEIKEIIASAGKSVPVIAKIEKHEAIEQMEAILSLCDGVMVARGDLGVELPAEQVPLLQKRLIATANQLGIPVITATQMLDSMVNNPRPTRAEVSDVANAILDGTDAVMLSNETAVGNFPVEAVATMAKIAACVEHQLADPNHVNLPTRSIPNAISGAVSHIAKQLDAAAIMTLTKTGATARNVSKFRPQTPILAITPHVDVARQLQLVWGVKPLLVLDLPSTSQTFQAAINVAQEKQLLFDGDLVILTAGTLQGISGSTDLIKVEVVTAVLGQGIGIGEQSITGRARVIRNAKEIANFRPGDILVAPSTNADYVDIIRKASGIITEESSLTSHAAVIGLRLGVPVIVGLKNATDVIRDGAILTLDSQRGLVYFGSKPTAQNNGVGVSLPLF</sequence>
<accession>A0ABT3L7U7</accession>
<keyword evidence="11" id="KW-0067">ATP-binding</keyword>
<dbReference type="InterPro" id="IPR001697">
    <property type="entry name" value="Pyr_Knase"/>
</dbReference>
<feature type="domain" description="Pyruvate kinase C-terminal" evidence="20">
    <location>
        <begin position="379"/>
        <end position="491"/>
    </location>
</feature>
<keyword evidence="13" id="KW-0630">Potassium</keyword>
<dbReference type="NCBIfam" id="NF004491">
    <property type="entry name" value="PRK05826.1"/>
    <property type="match status" value="1"/>
</dbReference>
<name>A0ABT3L7U7_9CYAN</name>
<evidence type="ECO:0000256" key="14">
    <source>
        <dbReference type="ARBA" id="ARBA00023152"/>
    </source>
</evidence>
<dbReference type="Pfam" id="PF02887">
    <property type="entry name" value="PK_C"/>
    <property type="match status" value="1"/>
</dbReference>
<keyword evidence="8" id="KW-0479">Metal-binding</keyword>
<evidence type="ECO:0000256" key="8">
    <source>
        <dbReference type="ARBA" id="ARBA00022723"/>
    </source>
</evidence>
<evidence type="ECO:0000256" key="9">
    <source>
        <dbReference type="ARBA" id="ARBA00022741"/>
    </source>
</evidence>
<dbReference type="Gene3D" id="2.40.33.10">
    <property type="entry name" value="PK beta-barrel domain-like"/>
    <property type="match status" value="1"/>
</dbReference>
<dbReference type="InterPro" id="IPR015793">
    <property type="entry name" value="Pyrv_Knase_brl"/>
</dbReference>
<comment type="similarity">
    <text evidence="4">In the C-terminal section; belongs to the PEP-utilizing enzyme family.</text>
</comment>
<dbReference type="PRINTS" id="PR01050">
    <property type="entry name" value="PYRUVTKNASE"/>
</dbReference>
<evidence type="ECO:0000313" key="22">
    <source>
        <dbReference type="Proteomes" id="UP001526426"/>
    </source>
</evidence>
<evidence type="ECO:0000256" key="15">
    <source>
        <dbReference type="ARBA" id="ARBA00023317"/>
    </source>
</evidence>
<evidence type="ECO:0000313" key="21">
    <source>
        <dbReference type="EMBL" id="MCW6037581.1"/>
    </source>
</evidence>
<dbReference type="GO" id="GO:0016301">
    <property type="term" value="F:kinase activity"/>
    <property type="evidence" value="ECO:0007669"/>
    <property type="project" value="UniProtKB-KW"/>
</dbReference>
<dbReference type="NCBIfam" id="NF004978">
    <property type="entry name" value="PRK06354.1"/>
    <property type="match status" value="1"/>
</dbReference>
<comment type="cofactor">
    <cofactor evidence="1">
        <name>Mg(2+)</name>
        <dbReference type="ChEBI" id="CHEBI:18420"/>
    </cofactor>
</comment>
<evidence type="ECO:0000259" key="19">
    <source>
        <dbReference type="Pfam" id="PF00391"/>
    </source>
</evidence>
<dbReference type="EMBL" id="JAIHOM010000078">
    <property type="protein sequence ID" value="MCW6037581.1"/>
    <property type="molecule type" value="Genomic_DNA"/>
</dbReference>
<evidence type="ECO:0000256" key="4">
    <source>
        <dbReference type="ARBA" id="ARBA00006237"/>
    </source>
</evidence>
<dbReference type="InterPro" id="IPR018209">
    <property type="entry name" value="Pyrv_Knase_AS"/>
</dbReference>
<comment type="caution">
    <text evidence="21">The sequence shown here is derived from an EMBL/GenBank/DDBJ whole genome shotgun (WGS) entry which is preliminary data.</text>
</comment>
<dbReference type="InterPro" id="IPR015813">
    <property type="entry name" value="Pyrv/PenolPyrv_kinase-like_dom"/>
</dbReference>
<evidence type="ECO:0000256" key="11">
    <source>
        <dbReference type="ARBA" id="ARBA00022840"/>
    </source>
</evidence>
<dbReference type="SUPFAM" id="SSF52935">
    <property type="entry name" value="PK C-terminal domain-like"/>
    <property type="match status" value="1"/>
</dbReference>
<keyword evidence="22" id="KW-1185">Reference proteome</keyword>
<dbReference type="Gene3D" id="3.50.30.10">
    <property type="entry name" value="Phosphohistidine domain"/>
    <property type="match status" value="1"/>
</dbReference>
<evidence type="ECO:0000256" key="1">
    <source>
        <dbReference type="ARBA" id="ARBA00001946"/>
    </source>
</evidence>
<keyword evidence="15 21" id="KW-0670">Pyruvate</keyword>
<evidence type="ECO:0000256" key="12">
    <source>
        <dbReference type="ARBA" id="ARBA00022842"/>
    </source>
</evidence>
<dbReference type="InterPro" id="IPR015795">
    <property type="entry name" value="Pyrv_Knase_C"/>
</dbReference>
<evidence type="ECO:0000256" key="10">
    <source>
        <dbReference type="ARBA" id="ARBA00022777"/>
    </source>
</evidence>
<keyword evidence="7 17" id="KW-0808">Transferase</keyword>
<dbReference type="Pfam" id="PF00391">
    <property type="entry name" value="PEP-utilizers"/>
    <property type="match status" value="1"/>
</dbReference>
<dbReference type="InterPro" id="IPR015806">
    <property type="entry name" value="Pyrv_Knase_insert_dom_sf"/>
</dbReference>
<evidence type="ECO:0000259" key="18">
    <source>
        <dbReference type="Pfam" id="PF00224"/>
    </source>
</evidence>
<dbReference type="InterPro" id="IPR040442">
    <property type="entry name" value="Pyrv_kinase-like_dom_sf"/>
</dbReference>
<evidence type="ECO:0000256" key="2">
    <source>
        <dbReference type="ARBA" id="ARBA00001958"/>
    </source>
</evidence>
<keyword evidence="14 17" id="KW-0324">Glycolysis</keyword>
<evidence type="ECO:0000256" key="13">
    <source>
        <dbReference type="ARBA" id="ARBA00022958"/>
    </source>
</evidence>
<keyword evidence="10 17" id="KW-0418">Kinase</keyword>
<dbReference type="SUPFAM" id="SSF50800">
    <property type="entry name" value="PK beta-barrel domain-like"/>
    <property type="match status" value="1"/>
</dbReference>
<dbReference type="SUPFAM" id="SSF51621">
    <property type="entry name" value="Phosphoenolpyruvate/pyruvate domain"/>
    <property type="match status" value="1"/>
</dbReference>
<evidence type="ECO:0000256" key="7">
    <source>
        <dbReference type="ARBA" id="ARBA00022679"/>
    </source>
</evidence>
<dbReference type="Gene3D" id="3.40.1380.20">
    <property type="entry name" value="Pyruvate kinase, C-terminal domain"/>
    <property type="match status" value="1"/>
</dbReference>
<dbReference type="RefSeq" id="WP_265265440.1">
    <property type="nucleotide sequence ID" value="NZ_JAIHOM010000078.1"/>
</dbReference>
<dbReference type="Pfam" id="PF00224">
    <property type="entry name" value="PK"/>
    <property type="match status" value="1"/>
</dbReference>
<dbReference type="Proteomes" id="UP001526426">
    <property type="component" value="Unassembled WGS sequence"/>
</dbReference>
<dbReference type="Gene3D" id="3.20.20.60">
    <property type="entry name" value="Phosphoenolpyruvate-binding domains"/>
    <property type="match status" value="1"/>
</dbReference>
<reference evidence="21 22" key="1">
    <citation type="submission" date="2021-08" db="EMBL/GenBank/DDBJ databases">
        <title>Draft genome sequence of Spirulina subsalsa with high tolerance to salinity and hype-accumulation of phycocyanin.</title>
        <authorList>
            <person name="Pei H."/>
            <person name="Jiang L."/>
        </authorList>
    </citation>
    <scope>NUCLEOTIDE SEQUENCE [LARGE SCALE GENOMIC DNA]</scope>
    <source>
        <strain evidence="21 22">FACHB-351</strain>
    </source>
</reference>
<evidence type="ECO:0000256" key="5">
    <source>
        <dbReference type="ARBA" id="ARBA00008663"/>
    </source>
</evidence>
<evidence type="ECO:0000256" key="16">
    <source>
        <dbReference type="NCBIfam" id="TIGR01064"/>
    </source>
</evidence>
<keyword evidence="9" id="KW-0547">Nucleotide-binding</keyword>
<dbReference type="GO" id="GO:0004743">
    <property type="term" value="F:pyruvate kinase activity"/>
    <property type="evidence" value="ECO:0007669"/>
    <property type="project" value="UniProtKB-EC"/>
</dbReference>
<feature type="domain" description="Pyruvate kinase barrel" evidence="18">
    <location>
        <begin position="28"/>
        <end position="350"/>
    </location>
</feature>
<keyword evidence="12 17" id="KW-0460">Magnesium</keyword>
<comment type="pathway">
    <text evidence="3 17">Carbohydrate degradation; glycolysis; pyruvate from D-glyceraldehyde 3-phosphate: step 5/5.</text>
</comment>
<evidence type="ECO:0000256" key="17">
    <source>
        <dbReference type="RuleBase" id="RU000504"/>
    </source>
</evidence>
<dbReference type="InterPro" id="IPR036637">
    <property type="entry name" value="Phosphohistidine_dom_sf"/>
</dbReference>
<dbReference type="SUPFAM" id="SSF52009">
    <property type="entry name" value="Phosphohistidine domain"/>
    <property type="match status" value="1"/>
</dbReference>
<organism evidence="21 22">
    <name type="scientific">Spirulina subsalsa FACHB-351</name>
    <dbReference type="NCBI Taxonomy" id="234711"/>
    <lineage>
        <taxon>Bacteria</taxon>
        <taxon>Bacillati</taxon>
        <taxon>Cyanobacteriota</taxon>
        <taxon>Cyanophyceae</taxon>
        <taxon>Spirulinales</taxon>
        <taxon>Spirulinaceae</taxon>
        <taxon>Spirulina</taxon>
    </lineage>
</organism>
<dbReference type="PROSITE" id="PS00110">
    <property type="entry name" value="PYRUVATE_KINASE"/>
    <property type="match status" value="1"/>
</dbReference>
<comment type="catalytic activity">
    <reaction evidence="17">
        <text>pyruvate + ATP = phosphoenolpyruvate + ADP + H(+)</text>
        <dbReference type="Rhea" id="RHEA:18157"/>
        <dbReference type="ChEBI" id="CHEBI:15361"/>
        <dbReference type="ChEBI" id="CHEBI:15378"/>
        <dbReference type="ChEBI" id="CHEBI:30616"/>
        <dbReference type="ChEBI" id="CHEBI:58702"/>
        <dbReference type="ChEBI" id="CHEBI:456216"/>
        <dbReference type="EC" id="2.7.1.40"/>
    </reaction>
</comment>
<dbReference type="EC" id="2.7.1.40" evidence="6 16"/>
<dbReference type="PANTHER" id="PTHR11817">
    <property type="entry name" value="PYRUVATE KINASE"/>
    <property type="match status" value="1"/>
</dbReference>
<proteinExistence type="inferred from homology"/>
<comment type="cofactor">
    <cofactor evidence="2">
        <name>K(+)</name>
        <dbReference type="ChEBI" id="CHEBI:29103"/>
    </cofactor>
</comment>
<gene>
    <name evidence="21" type="primary">pyk</name>
    <name evidence="21" type="ORF">K4A83_15040</name>
</gene>
<dbReference type="InterPro" id="IPR036918">
    <property type="entry name" value="Pyrv_Knase_C_sf"/>
</dbReference>
<evidence type="ECO:0000256" key="6">
    <source>
        <dbReference type="ARBA" id="ARBA00012142"/>
    </source>
</evidence>
<feature type="domain" description="PEP-utilising enzyme mobile" evidence="19">
    <location>
        <begin position="526"/>
        <end position="596"/>
    </location>
</feature>
<evidence type="ECO:0000259" key="20">
    <source>
        <dbReference type="Pfam" id="PF02887"/>
    </source>
</evidence>
<protein>
    <recommendedName>
        <fullName evidence="6 16">Pyruvate kinase</fullName>
        <ecNumber evidence="6 16">2.7.1.40</ecNumber>
    </recommendedName>
</protein>
<evidence type="ECO:0000256" key="3">
    <source>
        <dbReference type="ARBA" id="ARBA00004997"/>
    </source>
</evidence>
<dbReference type="InterPro" id="IPR008279">
    <property type="entry name" value="PEP-util_enz_mobile_dom"/>
</dbReference>